<dbReference type="InterPro" id="IPR036869">
    <property type="entry name" value="J_dom_sf"/>
</dbReference>
<name>A0ABR2KQR2_9EUKA</name>
<comment type="caution">
    <text evidence="3">The sequence shown here is derived from an EMBL/GenBank/DDBJ whole genome shotgun (WGS) entry which is preliminary data.</text>
</comment>
<dbReference type="Pfam" id="PF00226">
    <property type="entry name" value="DnaJ"/>
    <property type="match status" value="1"/>
</dbReference>
<organism evidence="3 4">
    <name type="scientific">Tritrichomonas musculus</name>
    <dbReference type="NCBI Taxonomy" id="1915356"/>
    <lineage>
        <taxon>Eukaryota</taxon>
        <taxon>Metamonada</taxon>
        <taxon>Parabasalia</taxon>
        <taxon>Tritrichomonadida</taxon>
        <taxon>Tritrichomonadidae</taxon>
        <taxon>Tritrichomonas</taxon>
    </lineage>
</organism>
<dbReference type="PANTHER" id="PTHR43908">
    <property type="entry name" value="AT29763P-RELATED"/>
    <property type="match status" value="1"/>
</dbReference>
<reference evidence="3 4" key="1">
    <citation type="submission" date="2024-04" db="EMBL/GenBank/DDBJ databases">
        <title>Tritrichomonas musculus Genome.</title>
        <authorList>
            <person name="Alves-Ferreira E."/>
            <person name="Grigg M."/>
            <person name="Lorenzi H."/>
            <person name="Galac M."/>
        </authorList>
    </citation>
    <scope>NUCLEOTIDE SEQUENCE [LARGE SCALE GENOMIC DNA]</scope>
    <source>
        <strain evidence="3 4">EAF2021</strain>
    </source>
</reference>
<sequence length="198" mass="23290">MYDQTIEEIARKIGKAKTPYDVLGLKSDCNQQEIKKAYYKRSKIVHPDKFKSEKAAEYFQKVNDAYILLKDQEARERYDSGITDLWAYDKKKQCNTNPIFGDGIFTVIDGFMDDISPEDIIGIFFGDAQAASFRFKNRRFYSGKMKPMMEKDEDDDNIEDDSEYEAKNSIYRIERFCQSIFFFILVYISFYFIIIGVL</sequence>
<dbReference type="Gene3D" id="1.10.287.110">
    <property type="entry name" value="DnaJ domain"/>
    <property type="match status" value="1"/>
</dbReference>
<dbReference type="EMBL" id="JAPFFF010000004">
    <property type="protein sequence ID" value="KAK8892742.1"/>
    <property type="molecule type" value="Genomic_DNA"/>
</dbReference>
<dbReference type="PROSITE" id="PS50076">
    <property type="entry name" value="DNAJ_2"/>
    <property type="match status" value="1"/>
</dbReference>
<dbReference type="CDD" id="cd06257">
    <property type="entry name" value="DnaJ"/>
    <property type="match status" value="1"/>
</dbReference>
<protein>
    <recommendedName>
        <fullName evidence="2">J domain-containing protein</fullName>
    </recommendedName>
</protein>
<keyword evidence="1" id="KW-1133">Transmembrane helix</keyword>
<evidence type="ECO:0000259" key="2">
    <source>
        <dbReference type="PROSITE" id="PS50076"/>
    </source>
</evidence>
<dbReference type="PRINTS" id="PR00625">
    <property type="entry name" value="JDOMAIN"/>
</dbReference>
<proteinExistence type="predicted"/>
<accession>A0ABR2KQR2</accession>
<dbReference type="InterPro" id="IPR001623">
    <property type="entry name" value="DnaJ_domain"/>
</dbReference>
<gene>
    <name evidence="3" type="ORF">M9Y10_029983</name>
</gene>
<dbReference type="InterPro" id="IPR051100">
    <property type="entry name" value="DnaJ_subfamily_B/C"/>
</dbReference>
<keyword evidence="1" id="KW-0812">Transmembrane</keyword>
<keyword evidence="1" id="KW-0472">Membrane</keyword>
<keyword evidence="4" id="KW-1185">Reference proteome</keyword>
<feature type="domain" description="J" evidence="2">
    <location>
        <begin position="18"/>
        <end position="82"/>
    </location>
</feature>
<evidence type="ECO:0000313" key="3">
    <source>
        <dbReference type="EMBL" id="KAK8892742.1"/>
    </source>
</evidence>
<dbReference type="Proteomes" id="UP001470230">
    <property type="component" value="Unassembled WGS sequence"/>
</dbReference>
<dbReference type="SUPFAM" id="SSF46565">
    <property type="entry name" value="Chaperone J-domain"/>
    <property type="match status" value="1"/>
</dbReference>
<evidence type="ECO:0000256" key="1">
    <source>
        <dbReference type="SAM" id="Phobius"/>
    </source>
</evidence>
<evidence type="ECO:0000313" key="4">
    <source>
        <dbReference type="Proteomes" id="UP001470230"/>
    </source>
</evidence>
<dbReference type="PANTHER" id="PTHR43908:SF3">
    <property type="entry name" value="AT29763P-RELATED"/>
    <property type="match status" value="1"/>
</dbReference>
<feature type="transmembrane region" description="Helical" evidence="1">
    <location>
        <begin position="176"/>
        <end position="197"/>
    </location>
</feature>
<dbReference type="SMART" id="SM00271">
    <property type="entry name" value="DnaJ"/>
    <property type="match status" value="1"/>
</dbReference>